<dbReference type="AlphaFoldDB" id="F3Z2V0"/>
<dbReference type="PIRSF" id="PIRSF035009">
    <property type="entry name" value="UCP035009_HSDR_N"/>
    <property type="match status" value="1"/>
</dbReference>
<name>F3Z2V0_DESAF</name>
<keyword evidence="4" id="KW-1185">Reference proteome</keyword>
<dbReference type="InterPro" id="IPR017035">
    <property type="entry name" value="UCP035009_HsdR_All3000-type"/>
</dbReference>
<evidence type="ECO:0000313" key="3">
    <source>
        <dbReference type="EMBL" id="EGJ50267.1"/>
    </source>
</evidence>
<dbReference type="eggNOG" id="COG4748">
    <property type="taxonomic scope" value="Bacteria"/>
</dbReference>
<proteinExistence type="predicted"/>
<keyword evidence="3" id="KW-0540">Nuclease</keyword>
<evidence type="ECO:0000313" key="4">
    <source>
        <dbReference type="Proteomes" id="UP000007844"/>
    </source>
</evidence>
<feature type="compositionally biased region" description="Polar residues" evidence="1">
    <location>
        <begin position="238"/>
        <end position="254"/>
    </location>
</feature>
<evidence type="ECO:0000259" key="2">
    <source>
        <dbReference type="Pfam" id="PF13588"/>
    </source>
</evidence>
<dbReference type="GO" id="GO:0004519">
    <property type="term" value="F:endonuclease activity"/>
    <property type="evidence" value="ECO:0007669"/>
    <property type="project" value="UniProtKB-KW"/>
</dbReference>
<dbReference type="KEGG" id="daf:Desaf_1938"/>
<keyword evidence="3" id="KW-0255">Endonuclease</keyword>
<sequence>MEFSNKLREFAGRIEVVKTHLTTEEGTKTSLVMPFLQLLGYNVFDPTEVTPEFIADVGTKKGEKVDYAIKRDGQPIVLIECKPLNSPLETCQCNQLRRYFQSTNARIGVLTDGVRYLFFTDLDKSNIMDNRPFMEFSLAEIDDGLLPELRKLCKDSWDLDATLSAATELKYMNQLKRVIAQELQEPSDGLVRHFASQVYEGQLRQDRREFFAKLLKRAFKQHINEELKSSVNSLIATRTEQDQPQEPETPSSIEAQAGRLIVTSDEEKEGYLIVKAILRDTVDVSRVAMRDTQSYCGILLDDINRKPLCRLHFNGRQKYLGLIVDKDKKEDRVTIESLDDIYTHADRIRAAVDFYQD</sequence>
<dbReference type="RefSeq" id="WP_014260019.1">
    <property type="nucleotide sequence ID" value="NC_016629.1"/>
</dbReference>
<keyword evidence="3" id="KW-0378">Hydrolase</keyword>
<gene>
    <name evidence="3" type="ORF">Desaf_1938</name>
</gene>
<dbReference type="HOGENOM" id="CLU_045501_0_0_7"/>
<organism evidence="3 4">
    <name type="scientific">Desulfocurvibacter africanus subsp. africanus str. Walvis Bay</name>
    <dbReference type="NCBI Taxonomy" id="690850"/>
    <lineage>
        <taxon>Bacteria</taxon>
        <taxon>Pseudomonadati</taxon>
        <taxon>Thermodesulfobacteriota</taxon>
        <taxon>Desulfovibrionia</taxon>
        <taxon>Desulfovibrionales</taxon>
        <taxon>Desulfovibrionaceae</taxon>
        <taxon>Desulfocurvibacter</taxon>
    </lineage>
</organism>
<dbReference type="STRING" id="690850.Desaf_1938"/>
<evidence type="ECO:0000256" key="1">
    <source>
        <dbReference type="SAM" id="MobiDB-lite"/>
    </source>
</evidence>
<feature type="domain" description="Type I restriction enzyme R protein N-terminal" evidence="2">
    <location>
        <begin position="44"/>
        <end position="121"/>
    </location>
</feature>
<dbReference type="EMBL" id="CP003221">
    <property type="protein sequence ID" value="EGJ50267.1"/>
    <property type="molecule type" value="Genomic_DNA"/>
</dbReference>
<accession>F3Z2V0</accession>
<feature type="region of interest" description="Disordered" evidence="1">
    <location>
        <begin position="238"/>
        <end position="257"/>
    </location>
</feature>
<dbReference type="Pfam" id="PF13588">
    <property type="entry name" value="HSDR_N_2"/>
    <property type="match status" value="1"/>
</dbReference>
<dbReference type="InterPro" id="IPR029464">
    <property type="entry name" value="HSDR_N"/>
</dbReference>
<reference evidence="3 4" key="1">
    <citation type="journal article" date="2011" name="J. Bacteriol.">
        <title>Genome sequence of the mercury-methylating and pleomorphic Desulfovibrio africanus Strain Walvis Bay.</title>
        <authorList>
            <person name="Brown S.D."/>
            <person name="Wall J.D."/>
            <person name="Kucken A.M."/>
            <person name="Gilmour C.C."/>
            <person name="Podar M."/>
            <person name="Brandt C.C."/>
            <person name="Teshima H."/>
            <person name="Detter J.C."/>
            <person name="Han C.S."/>
            <person name="Land M.L."/>
            <person name="Lucas S."/>
            <person name="Han J."/>
            <person name="Pennacchio L."/>
            <person name="Nolan M."/>
            <person name="Pitluck S."/>
            <person name="Woyke T."/>
            <person name="Goodwin L."/>
            <person name="Palumbo A.V."/>
            <person name="Elias D.A."/>
        </authorList>
    </citation>
    <scope>NUCLEOTIDE SEQUENCE [LARGE SCALE GENOMIC DNA]</scope>
    <source>
        <strain evidence="3 4">Walvis Bay</strain>
    </source>
</reference>
<dbReference type="Proteomes" id="UP000007844">
    <property type="component" value="Chromosome"/>
</dbReference>
<protein>
    <submittedName>
        <fullName evidence="3">Restriction endonuclease, type I, EcoRI, R subunit/Type III</fullName>
    </submittedName>
</protein>